<keyword evidence="3" id="KW-1185">Reference proteome</keyword>
<keyword evidence="1" id="KW-0472">Membrane</keyword>
<evidence type="ECO:0000313" key="2">
    <source>
        <dbReference type="EMBL" id="EDV56908.2"/>
    </source>
</evidence>
<proteinExistence type="predicted"/>
<reference evidence="2 3" key="1">
    <citation type="journal article" date="2007" name="Nature">
        <title>Evolution of genes and genomes on the Drosophila phylogeny.</title>
        <authorList>
            <consortium name="Drosophila 12 Genomes Consortium"/>
            <person name="Clark A.G."/>
            <person name="Eisen M.B."/>
            <person name="Smith D.R."/>
            <person name="Bergman C.M."/>
            <person name="Oliver B."/>
            <person name="Markow T.A."/>
            <person name="Kaufman T.C."/>
            <person name="Kellis M."/>
            <person name="Gelbart W."/>
            <person name="Iyer V.N."/>
            <person name="Pollard D.A."/>
            <person name="Sackton T.B."/>
            <person name="Larracuente A.M."/>
            <person name="Singh N.D."/>
            <person name="Abad J.P."/>
            <person name="Abt D.N."/>
            <person name="Adryan B."/>
            <person name="Aguade M."/>
            <person name="Akashi H."/>
            <person name="Anderson W.W."/>
            <person name="Aquadro C.F."/>
            <person name="Ardell D.H."/>
            <person name="Arguello R."/>
            <person name="Artieri C.G."/>
            <person name="Barbash D.A."/>
            <person name="Barker D."/>
            <person name="Barsanti P."/>
            <person name="Batterham P."/>
            <person name="Batzoglou S."/>
            <person name="Begun D."/>
            <person name="Bhutkar A."/>
            <person name="Blanco E."/>
            <person name="Bosak S.A."/>
            <person name="Bradley R.K."/>
            <person name="Brand A.D."/>
            <person name="Brent M.R."/>
            <person name="Brooks A.N."/>
            <person name="Brown R.H."/>
            <person name="Butlin R.K."/>
            <person name="Caggese C."/>
            <person name="Calvi B.R."/>
            <person name="Bernardo de Carvalho A."/>
            <person name="Caspi A."/>
            <person name="Castrezana S."/>
            <person name="Celniker S.E."/>
            <person name="Chang J.L."/>
            <person name="Chapple C."/>
            <person name="Chatterji S."/>
            <person name="Chinwalla A."/>
            <person name="Civetta A."/>
            <person name="Clifton S.W."/>
            <person name="Comeron J.M."/>
            <person name="Costello J.C."/>
            <person name="Coyne J.A."/>
            <person name="Daub J."/>
            <person name="David R.G."/>
            <person name="Delcher A.L."/>
            <person name="Delehaunty K."/>
            <person name="Do C.B."/>
            <person name="Ebling H."/>
            <person name="Edwards K."/>
            <person name="Eickbush T."/>
            <person name="Evans J.D."/>
            <person name="Filipski A."/>
            <person name="Findeiss S."/>
            <person name="Freyhult E."/>
            <person name="Fulton L."/>
            <person name="Fulton R."/>
            <person name="Garcia A.C."/>
            <person name="Gardiner A."/>
            <person name="Garfield D.A."/>
            <person name="Garvin B.E."/>
            <person name="Gibson G."/>
            <person name="Gilbert D."/>
            <person name="Gnerre S."/>
            <person name="Godfrey J."/>
            <person name="Good R."/>
            <person name="Gotea V."/>
            <person name="Gravely B."/>
            <person name="Greenberg A.J."/>
            <person name="Griffiths-Jones S."/>
            <person name="Gross S."/>
            <person name="Guigo R."/>
            <person name="Gustafson E.A."/>
            <person name="Haerty W."/>
            <person name="Hahn M.W."/>
            <person name="Halligan D.L."/>
            <person name="Halpern A.L."/>
            <person name="Halter G.M."/>
            <person name="Han M.V."/>
            <person name="Heger A."/>
            <person name="Hillier L."/>
            <person name="Hinrichs A.S."/>
            <person name="Holmes I."/>
            <person name="Hoskins R.A."/>
            <person name="Hubisz M.J."/>
            <person name="Hultmark D."/>
            <person name="Huntley M.A."/>
            <person name="Jaffe D.B."/>
            <person name="Jagadeeshan S."/>
            <person name="Jeck W.R."/>
            <person name="Johnson J."/>
            <person name="Jones C.D."/>
            <person name="Jordan W.C."/>
            <person name="Karpen G.H."/>
            <person name="Kataoka E."/>
            <person name="Keightley P.D."/>
            <person name="Kheradpour P."/>
            <person name="Kirkness E.F."/>
            <person name="Koerich L.B."/>
            <person name="Kristiansen K."/>
            <person name="Kudrna D."/>
            <person name="Kulathinal R.J."/>
            <person name="Kumar S."/>
            <person name="Kwok R."/>
            <person name="Lander E."/>
            <person name="Langley C.H."/>
            <person name="Lapoint R."/>
            <person name="Lazzaro B.P."/>
            <person name="Lee S.J."/>
            <person name="Levesque L."/>
            <person name="Li R."/>
            <person name="Lin C.F."/>
            <person name="Lin M.F."/>
            <person name="Lindblad-Toh K."/>
            <person name="Llopart A."/>
            <person name="Long M."/>
            <person name="Low L."/>
            <person name="Lozovsky E."/>
            <person name="Lu J."/>
            <person name="Luo M."/>
            <person name="Machado C.A."/>
            <person name="Makalowski W."/>
            <person name="Marzo M."/>
            <person name="Matsuda M."/>
            <person name="Matzkin L."/>
            <person name="McAllister B."/>
            <person name="McBride C.S."/>
            <person name="McKernan B."/>
            <person name="McKernan K."/>
            <person name="Mendez-Lago M."/>
            <person name="Minx P."/>
            <person name="Mollenhauer M.U."/>
            <person name="Montooth K."/>
            <person name="Mount S.M."/>
            <person name="Mu X."/>
            <person name="Myers E."/>
            <person name="Negre B."/>
            <person name="Newfeld S."/>
            <person name="Nielsen R."/>
            <person name="Noor M.A."/>
            <person name="O'Grady P."/>
            <person name="Pachter L."/>
            <person name="Papaceit M."/>
            <person name="Parisi M.J."/>
            <person name="Parisi M."/>
            <person name="Parts L."/>
            <person name="Pedersen J.S."/>
            <person name="Pesole G."/>
            <person name="Phillippy A.M."/>
            <person name="Ponting C.P."/>
            <person name="Pop M."/>
            <person name="Porcelli D."/>
            <person name="Powell J.R."/>
            <person name="Prohaska S."/>
            <person name="Pruitt K."/>
            <person name="Puig M."/>
            <person name="Quesneville H."/>
            <person name="Ram K.R."/>
            <person name="Rand D."/>
            <person name="Rasmussen M.D."/>
            <person name="Reed L.K."/>
            <person name="Reenan R."/>
            <person name="Reily A."/>
            <person name="Remington K.A."/>
            <person name="Rieger T.T."/>
            <person name="Ritchie M.G."/>
            <person name="Robin C."/>
            <person name="Rogers Y.H."/>
            <person name="Rohde C."/>
            <person name="Rozas J."/>
            <person name="Rubenfield M.J."/>
            <person name="Ruiz A."/>
            <person name="Russo S."/>
            <person name="Salzberg S.L."/>
            <person name="Sanchez-Gracia A."/>
            <person name="Saranga D.J."/>
            <person name="Sato H."/>
            <person name="Schaeffer S.W."/>
            <person name="Schatz M.C."/>
            <person name="Schlenke T."/>
            <person name="Schwartz R."/>
            <person name="Segarra C."/>
            <person name="Singh R.S."/>
            <person name="Sirot L."/>
            <person name="Sirota M."/>
            <person name="Sisneros N.B."/>
            <person name="Smith C.D."/>
            <person name="Smith T.F."/>
            <person name="Spieth J."/>
            <person name="Stage D.E."/>
            <person name="Stark A."/>
            <person name="Stephan W."/>
            <person name="Strausberg R.L."/>
            <person name="Strempel S."/>
            <person name="Sturgill D."/>
            <person name="Sutton G."/>
            <person name="Sutton G.G."/>
            <person name="Tao W."/>
            <person name="Teichmann S."/>
            <person name="Tobari Y.N."/>
            <person name="Tomimura Y."/>
            <person name="Tsolas J.M."/>
            <person name="Valente V.L."/>
            <person name="Venter E."/>
            <person name="Venter J.C."/>
            <person name="Vicario S."/>
            <person name="Vieira F.G."/>
            <person name="Vilella A.J."/>
            <person name="Villasante A."/>
            <person name="Walenz B."/>
            <person name="Wang J."/>
            <person name="Wasserman M."/>
            <person name="Watts T."/>
            <person name="Wilson D."/>
            <person name="Wilson R.K."/>
            <person name="Wing R.A."/>
            <person name="Wolfner M.F."/>
            <person name="Wong A."/>
            <person name="Wong G.K."/>
            <person name="Wu C.I."/>
            <person name="Wu G."/>
            <person name="Yamamoto D."/>
            <person name="Yang H.P."/>
            <person name="Yang S.P."/>
            <person name="Yorke J.A."/>
            <person name="Yoshida K."/>
            <person name="Zdobnov E."/>
            <person name="Zhang P."/>
            <person name="Zhang Y."/>
            <person name="Zimin A.V."/>
            <person name="Baldwin J."/>
            <person name="Abdouelleil A."/>
            <person name="Abdulkadir J."/>
            <person name="Abebe A."/>
            <person name="Abera B."/>
            <person name="Abreu J."/>
            <person name="Acer S.C."/>
            <person name="Aftuck L."/>
            <person name="Alexander A."/>
            <person name="An P."/>
            <person name="Anderson E."/>
            <person name="Anderson S."/>
            <person name="Arachi H."/>
            <person name="Azer M."/>
            <person name="Bachantsang P."/>
            <person name="Barry A."/>
            <person name="Bayul T."/>
            <person name="Berlin A."/>
            <person name="Bessette D."/>
            <person name="Bloom T."/>
            <person name="Blye J."/>
            <person name="Boguslavskiy L."/>
            <person name="Bonnet C."/>
            <person name="Boukhgalter B."/>
            <person name="Bourzgui I."/>
            <person name="Brown A."/>
            <person name="Cahill P."/>
            <person name="Channer S."/>
            <person name="Cheshatsang Y."/>
            <person name="Chuda L."/>
            <person name="Citroen M."/>
            <person name="Collymore A."/>
            <person name="Cooke P."/>
            <person name="Costello M."/>
            <person name="D'Aco K."/>
            <person name="Daza R."/>
            <person name="De Haan G."/>
            <person name="DeGray S."/>
            <person name="DeMaso C."/>
            <person name="Dhargay N."/>
            <person name="Dooley K."/>
            <person name="Dooley E."/>
            <person name="Doricent M."/>
            <person name="Dorje P."/>
            <person name="Dorjee K."/>
            <person name="Dupes A."/>
            <person name="Elong R."/>
            <person name="Falk J."/>
            <person name="Farina A."/>
            <person name="Faro S."/>
            <person name="Ferguson D."/>
            <person name="Fisher S."/>
            <person name="Foley C.D."/>
            <person name="Franke A."/>
            <person name="Friedrich D."/>
            <person name="Gadbois L."/>
            <person name="Gearin G."/>
            <person name="Gearin C.R."/>
            <person name="Giannoukos G."/>
            <person name="Goode T."/>
            <person name="Graham J."/>
            <person name="Grandbois E."/>
            <person name="Grewal S."/>
            <person name="Gyaltsen K."/>
            <person name="Hafez N."/>
            <person name="Hagos B."/>
            <person name="Hall J."/>
            <person name="Henson C."/>
            <person name="Hollinger A."/>
            <person name="Honan T."/>
            <person name="Huard M.D."/>
            <person name="Hughes L."/>
            <person name="Hurhula B."/>
            <person name="Husby M.E."/>
            <person name="Kamat A."/>
            <person name="Kanga B."/>
            <person name="Kashin S."/>
            <person name="Khazanovich D."/>
            <person name="Kisner P."/>
            <person name="Lance K."/>
            <person name="Lara M."/>
            <person name="Lee W."/>
            <person name="Lennon N."/>
            <person name="Letendre F."/>
            <person name="LeVine R."/>
            <person name="Lipovsky A."/>
            <person name="Liu X."/>
            <person name="Liu J."/>
            <person name="Liu S."/>
            <person name="Lokyitsang T."/>
            <person name="Lokyitsang Y."/>
            <person name="Lubonja R."/>
            <person name="Lui A."/>
            <person name="MacDonald P."/>
            <person name="Magnisalis V."/>
            <person name="Maru K."/>
            <person name="Matthews C."/>
            <person name="McCusker W."/>
            <person name="McDonough S."/>
            <person name="Mehta T."/>
            <person name="Meldrim J."/>
            <person name="Meneus L."/>
            <person name="Mihai O."/>
            <person name="Mihalev A."/>
            <person name="Mihova T."/>
            <person name="Mittelman R."/>
            <person name="Mlenga V."/>
            <person name="Montmayeur A."/>
            <person name="Mulrain L."/>
            <person name="Navidi A."/>
            <person name="Naylor J."/>
            <person name="Negash T."/>
            <person name="Nguyen T."/>
            <person name="Nguyen N."/>
            <person name="Nicol R."/>
            <person name="Norbu C."/>
            <person name="Norbu N."/>
            <person name="Novod N."/>
            <person name="O'Neill B."/>
            <person name="Osman S."/>
            <person name="Markiewicz E."/>
            <person name="Oyono O.L."/>
            <person name="Patti C."/>
            <person name="Phunkhang P."/>
            <person name="Pierre F."/>
            <person name="Priest M."/>
            <person name="Raghuraman S."/>
            <person name="Rege F."/>
            <person name="Reyes R."/>
            <person name="Rise C."/>
            <person name="Rogov P."/>
            <person name="Ross K."/>
            <person name="Ryan E."/>
            <person name="Settipalli S."/>
            <person name="Shea T."/>
            <person name="Sherpa N."/>
            <person name="Shi L."/>
            <person name="Shih D."/>
            <person name="Sparrow T."/>
            <person name="Spaulding J."/>
            <person name="Stalker J."/>
            <person name="Stange-Thomann N."/>
            <person name="Stavropoulos S."/>
            <person name="Stone C."/>
            <person name="Strader C."/>
            <person name="Tesfaye S."/>
            <person name="Thomson T."/>
            <person name="Thoulutsang Y."/>
            <person name="Thoulutsang D."/>
            <person name="Topham K."/>
            <person name="Topping I."/>
            <person name="Tsamla T."/>
            <person name="Vassiliev H."/>
            <person name="Vo A."/>
            <person name="Wangchuk T."/>
            <person name="Wangdi T."/>
            <person name="Weiand M."/>
            <person name="Wilkinson J."/>
            <person name="Wilson A."/>
            <person name="Yadav S."/>
            <person name="Young G."/>
            <person name="Yu Q."/>
            <person name="Zembek L."/>
            <person name="Zhong D."/>
            <person name="Zimmer A."/>
            <person name="Zwirko Z."/>
            <person name="Jaffe D.B."/>
            <person name="Alvarez P."/>
            <person name="Brockman W."/>
            <person name="Butler J."/>
            <person name="Chin C."/>
            <person name="Gnerre S."/>
            <person name="Grabherr M."/>
            <person name="Kleber M."/>
            <person name="Mauceli E."/>
            <person name="MacCallum I."/>
        </authorList>
    </citation>
    <scope>NUCLEOTIDE SEQUENCE [LARGE SCALE GENOMIC DNA]</scope>
    <source>
        <strain evidence="2 3">TSC#14021-0224.01</strain>
    </source>
</reference>
<dbReference type="AlphaFoldDB" id="B3NQ35"/>
<organism evidence="2 3">
    <name type="scientific">Drosophila erecta</name>
    <name type="common">Fruit fly</name>
    <dbReference type="NCBI Taxonomy" id="7220"/>
    <lineage>
        <taxon>Eukaryota</taxon>
        <taxon>Metazoa</taxon>
        <taxon>Ecdysozoa</taxon>
        <taxon>Arthropoda</taxon>
        <taxon>Hexapoda</taxon>
        <taxon>Insecta</taxon>
        <taxon>Pterygota</taxon>
        <taxon>Neoptera</taxon>
        <taxon>Endopterygota</taxon>
        <taxon>Diptera</taxon>
        <taxon>Brachycera</taxon>
        <taxon>Muscomorpha</taxon>
        <taxon>Ephydroidea</taxon>
        <taxon>Drosophilidae</taxon>
        <taxon>Drosophila</taxon>
        <taxon>Sophophora</taxon>
    </lineage>
</organism>
<feature type="transmembrane region" description="Helical" evidence="1">
    <location>
        <begin position="91"/>
        <end position="111"/>
    </location>
</feature>
<feature type="non-terminal residue" evidence="2">
    <location>
        <position position="1"/>
    </location>
</feature>
<gene>
    <name evidence="2" type="primary">Dere\GG19973</name>
    <name evidence="2" type="synonym">dere_GLEANR_4811</name>
    <name evidence="2" type="synonym">GG19973</name>
    <name evidence="2" type="ORF">Dere_GG19973</name>
</gene>
<keyword evidence="1" id="KW-1133">Transmembrane helix</keyword>
<feature type="transmembrane region" description="Helical" evidence="1">
    <location>
        <begin position="123"/>
        <end position="142"/>
    </location>
</feature>
<accession>B3NQ35</accession>
<feature type="transmembrane region" description="Helical" evidence="1">
    <location>
        <begin position="154"/>
        <end position="176"/>
    </location>
</feature>
<reference evidence="2 3" key="2">
    <citation type="journal article" date="2008" name="Bioinformatics">
        <title>Assembly reconciliation.</title>
        <authorList>
            <person name="Zimin A.V."/>
            <person name="Smith D.R."/>
            <person name="Sutton G."/>
            <person name="Yorke J.A."/>
        </authorList>
    </citation>
    <scope>NUCLEOTIDE SEQUENCE [LARGE SCALE GENOMIC DNA]</scope>
    <source>
        <strain evidence="2 3">TSC#14021-0224.01</strain>
    </source>
</reference>
<keyword evidence="1" id="KW-0812">Transmembrane</keyword>
<evidence type="ECO:0000313" key="3">
    <source>
        <dbReference type="Proteomes" id="UP000008711"/>
    </source>
</evidence>
<feature type="transmembrane region" description="Helical" evidence="1">
    <location>
        <begin position="34"/>
        <end position="54"/>
    </location>
</feature>
<sequence>TAKSNVRKFAWVRRIRNVRASVAKCTPRSSNMGLPACICTKVLQLIATVAALIVKRLSDKHSERVFAINKKQSREWTLLNSISWSKEGDDFGTLTFVGFTFVAAVLLLTRIIEGTSNYGTCEIILLTCGVLFFTIEGLLIFFTVEQLSEDLLVYAYALGALCFICAALFALDLMFFKNLLKLRSSTAQTDQLKETVALKVYNLSQEPKTNCCNIVPQTHIVNESSRNYLRTDL</sequence>
<dbReference type="eggNOG" id="ENOG502S28Z">
    <property type="taxonomic scope" value="Eukaryota"/>
</dbReference>
<evidence type="ECO:0000256" key="1">
    <source>
        <dbReference type="SAM" id="Phobius"/>
    </source>
</evidence>
<dbReference type="KEGG" id="der:6548131"/>
<name>B3NQ35_DROER</name>
<dbReference type="Proteomes" id="UP000008711">
    <property type="component" value="Unassembled WGS sequence"/>
</dbReference>
<dbReference type="HOGENOM" id="CLU_1424798_0_0_1"/>
<protein>
    <submittedName>
        <fullName evidence="2">Uncharacterized protein</fullName>
    </submittedName>
</protein>
<dbReference type="EMBL" id="CH954179">
    <property type="protein sequence ID" value="EDV56908.2"/>
    <property type="molecule type" value="Genomic_DNA"/>
</dbReference>
<dbReference type="OrthoDB" id="8180835at2759"/>